<keyword evidence="6 7" id="KW-0472">Membrane</keyword>
<feature type="transmembrane region" description="Helical" evidence="7">
    <location>
        <begin position="258"/>
        <end position="283"/>
    </location>
</feature>
<evidence type="ECO:0000256" key="4">
    <source>
        <dbReference type="ARBA" id="ARBA00022692"/>
    </source>
</evidence>
<dbReference type="InterPro" id="IPR000515">
    <property type="entry name" value="MetI-like"/>
</dbReference>
<dbReference type="PANTHER" id="PTHR30183">
    <property type="entry name" value="MOLYBDENUM TRANSPORT SYSTEM PERMEASE PROTEIN MODB"/>
    <property type="match status" value="1"/>
</dbReference>
<evidence type="ECO:0000259" key="8">
    <source>
        <dbReference type="PROSITE" id="PS50928"/>
    </source>
</evidence>
<evidence type="ECO:0000256" key="6">
    <source>
        <dbReference type="ARBA" id="ARBA00023136"/>
    </source>
</evidence>
<dbReference type="FunFam" id="1.10.3720.10:FF:000088">
    <property type="entry name" value="Iron(III) ABC transporter, permease protein"/>
    <property type="match status" value="1"/>
</dbReference>
<dbReference type="GO" id="GO:0055085">
    <property type="term" value="P:transmembrane transport"/>
    <property type="evidence" value="ECO:0007669"/>
    <property type="project" value="InterPro"/>
</dbReference>
<keyword evidence="5 7" id="KW-1133">Transmembrane helix</keyword>
<dbReference type="AlphaFoldDB" id="A0A3E1K8H1"/>
<evidence type="ECO:0000256" key="7">
    <source>
        <dbReference type="RuleBase" id="RU363032"/>
    </source>
</evidence>
<feature type="transmembrane region" description="Helical" evidence="7">
    <location>
        <begin position="363"/>
        <end position="381"/>
    </location>
</feature>
<feature type="domain" description="ABC transmembrane type-1" evidence="8">
    <location>
        <begin position="299"/>
        <end position="492"/>
    </location>
</feature>
<dbReference type="SUPFAM" id="SSF161098">
    <property type="entry name" value="MetI-like"/>
    <property type="match status" value="2"/>
</dbReference>
<feature type="transmembrane region" description="Helical" evidence="7">
    <location>
        <begin position="474"/>
        <end position="493"/>
    </location>
</feature>
<feature type="transmembrane region" description="Helical" evidence="7">
    <location>
        <begin position="333"/>
        <end position="357"/>
    </location>
</feature>
<keyword evidence="2 7" id="KW-0813">Transport</keyword>
<comment type="caution">
    <text evidence="9">The sequence shown here is derived from an EMBL/GenBank/DDBJ whole genome shotgun (WGS) entry which is preliminary data.</text>
</comment>
<feature type="transmembrane region" description="Helical" evidence="7">
    <location>
        <begin position="115"/>
        <end position="143"/>
    </location>
</feature>
<dbReference type="Proteomes" id="UP000260351">
    <property type="component" value="Unassembled WGS sequence"/>
</dbReference>
<dbReference type="CDD" id="cd06261">
    <property type="entry name" value="TM_PBP2"/>
    <property type="match status" value="2"/>
</dbReference>
<accession>A0A3E1K8H1</accession>
<dbReference type="PANTHER" id="PTHR30183:SF2">
    <property type="entry name" value="IRON UTILIZATION PROTEIN"/>
    <property type="match status" value="1"/>
</dbReference>
<feature type="transmembrane region" description="Helical" evidence="7">
    <location>
        <begin position="164"/>
        <end position="191"/>
    </location>
</feature>
<evidence type="ECO:0000256" key="2">
    <source>
        <dbReference type="ARBA" id="ARBA00022448"/>
    </source>
</evidence>
<feature type="transmembrane region" description="Helical" evidence="7">
    <location>
        <begin position="62"/>
        <end position="82"/>
    </location>
</feature>
<dbReference type="Pfam" id="PF00528">
    <property type="entry name" value="BPD_transp_1"/>
    <property type="match status" value="2"/>
</dbReference>
<dbReference type="Gene3D" id="1.10.3720.10">
    <property type="entry name" value="MetI-like"/>
    <property type="match status" value="2"/>
</dbReference>
<comment type="similarity">
    <text evidence="7">Belongs to the binding-protein-dependent transport system permease family.</text>
</comment>
<evidence type="ECO:0000256" key="3">
    <source>
        <dbReference type="ARBA" id="ARBA00022475"/>
    </source>
</evidence>
<reference evidence="9 10" key="1">
    <citation type="submission" date="2018-08" db="EMBL/GenBank/DDBJ databases">
        <title>Wenzhouxiangella salilacus sp. nov., a novel bacterium isolated from a saline lake in Xinjiang Province, China.</title>
        <authorList>
            <person name="Han S."/>
        </authorList>
    </citation>
    <scope>NUCLEOTIDE SEQUENCE [LARGE SCALE GENOMIC DNA]</scope>
    <source>
        <strain evidence="9 10">XDB06</strain>
    </source>
</reference>
<dbReference type="GO" id="GO:0005886">
    <property type="term" value="C:plasma membrane"/>
    <property type="evidence" value="ECO:0007669"/>
    <property type="project" value="UniProtKB-SubCell"/>
</dbReference>
<feature type="transmembrane region" description="Helical" evidence="7">
    <location>
        <begin position="25"/>
        <end position="50"/>
    </location>
</feature>
<evidence type="ECO:0000313" key="9">
    <source>
        <dbReference type="EMBL" id="RFF30311.1"/>
    </source>
</evidence>
<feature type="transmembrane region" description="Helical" evidence="7">
    <location>
        <begin position="203"/>
        <end position="227"/>
    </location>
</feature>
<name>A0A3E1K8H1_9GAMM</name>
<protein>
    <submittedName>
        <fullName evidence="9">Iron ABC transporter permease</fullName>
    </submittedName>
</protein>
<proteinExistence type="inferred from homology"/>
<comment type="subcellular location">
    <subcellularLocation>
        <location evidence="1 7">Cell membrane</location>
        <topology evidence="1 7">Multi-pass membrane protein</topology>
    </subcellularLocation>
</comment>
<dbReference type="OrthoDB" id="9790211at2"/>
<feature type="transmembrane region" description="Helical" evidence="7">
    <location>
        <begin position="295"/>
        <end position="321"/>
    </location>
</feature>
<dbReference type="EMBL" id="QUZK01000037">
    <property type="protein sequence ID" value="RFF30311.1"/>
    <property type="molecule type" value="Genomic_DNA"/>
</dbReference>
<sequence length="501" mass="54532">MLLTSWAQPQPDIWQHLSRYLLPRLIGHTALMMVVVGVGVAVLGVGLAWLSACCEYPLRRILDPLLVLPLAFPTYVLAFIYLGMLDFAGPIQTAWREWFGASPALLEAISRPGGVLFILVLAFYPYVYLLARAAFVGGGLAAFEASRSLGQGPVRTFFRVSLPMARPAVVAGLALALMETLADFGAVSIYGFDTFTTAIYRTWLGMFNLTAAVQLASILMLFVLLLLGIERFSRSSRVVQSERRPTGHRIRLGGLRGWLATSLQLAVLLVGVVLPLVQLLVWAWPQMSDLLDSRIIGVVFNTMVLGLSGALAVVLGGLLLLAATYRASKRQQLLGEVAALGYAIPGTVLAVAIMLAFLQFDQLAGTSLAGGMAALVMAYLIRFLRAAWGPLDSVAGRIRPQYIEVARSLGVPRWYRLWRVNLPLLWPGLVTAFLLALVEVAKEMPATLMLRPFGWETLAVRIYELTAEGQWEMAAVPALILVLLGAIPVAVLIRSGRVRAI</sequence>
<feature type="transmembrane region" description="Helical" evidence="7">
    <location>
        <begin position="422"/>
        <end position="441"/>
    </location>
</feature>
<evidence type="ECO:0000313" key="10">
    <source>
        <dbReference type="Proteomes" id="UP000260351"/>
    </source>
</evidence>
<evidence type="ECO:0000256" key="1">
    <source>
        <dbReference type="ARBA" id="ARBA00004651"/>
    </source>
</evidence>
<organism evidence="9 10">
    <name type="scientific">Wenzhouxiangella sediminis</name>
    <dbReference type="NCBI Taxonomy" id="1792836"/>
    <lineage>
        <taxon>Bacteria</taxon>
        <taxon>Pseudomonadati</taxon>
        <taxon>Pseudomonadota</taxon>
        <taxon>Gammaproteobacteria</taxon>
        <taxon>Chromatiales</taxon>
        <taxon>Wenzhouxiangellaceae</taxon>
        <taxon>Wenzhouxiangella</taxon>
    </lineage>
</organism>
<dbReference type="InterPro" id="IPR035906">
    <property type="entry name" value="MetI-like_sf"/>
</dbReference>
<keyword evidence="10" id="KW-1185">Reference proteome</keyword>
<dbReference type="PROSITE" id="PS50928">
    <property type="entry name" value="ABC_TM1"/>
    <property type="match status" value="2"/>
</dbReference>
<feature type="domain" description="ABC transmembrane type-1" evidence="8">
    <location>
        <begin position="26"/>
        <end position="228"/>
    </location>
</feature>
<keyword evidence="4 7" id="KW-0812">Transmembrane</keyword>
<gene>
    <name evidence="9" type="ORF">DZC52_09250</name>
</gene>
<keyword evidence="3" id="KW-1003">Cell membrane</keyword>
<evidence type="ECO:0000256" key="5">
    <source>
        <dbReference type="ARBA" id="ARBA00022989"/>
    </source>
</evidence>